<dbReference type="GeneID" id="8197440"/>
<feature type="compositionally biased region" description="Polar residues" evidence="6">
    <location>
        <begin position="16"/>
        <end position="26"/>
    </location>
</feature>
<organism evidence="8 9">
    <name type="scientific">Komagataella phaffii (strain GS115 / ATCC 20864)</name>
    <name type="common">Yeast</name>
    <name type="synonym">Pichia pastoris</name>
    <dbReference type="NCBI Taxonomy" id="644223"/>
    <lineage>
        <taxon>Eukaryota</taxon>
        <taxon>Fungi</taxon>
        <taxon>Dikarya</taxon>
        <taxon>Ascomycota</taxon>
        <taxon>Saccharomycotina</taxon>
        <taxon>Pichiomycetes</taxon>
        <taxon>Pichiales</taxon>
        <taxon>Pichiaceae</taxon>
        <taxon>Komagataella</taxon>
    </lineage>
</organism>
<protein>
    <submittedName>
        <fullName evidence="8">Major facilitator superfamily</fullName>
    </submittedName>
</protein>
<evidence type="ECO:0000256" key="1">
    <source>
        <dbReference type="ARBA" id="ARBA00004141"/>
    </source>
</evidence>
<evidence type="ECO:0000313" key="9">
    <source>
        <dbReference type="Proteomes" id="UP000000314"/>
    </source>
</evidence>
<dbReference type="eggNOG" id="KOG2533">
    <property type="taxonomic scope" value="Eukaryota"/>
</dbReference>
<comment type="subcellular location">
    <subcellularLocation>
        <location evidence="1">Membrane</location>
        <topology evidence="1">Multi-pass membrane protein</topology>
    </subcellularLocation>
</comment>
<feature type="transmembrane region" description="Helical" evidence="7">
    <location>
        <begin position="510"/>
        <end position="530"/>
    </location>
</feature>
<dbReference type="CDD" id="cd00084">
    <property type="entry name" value="HMG-box_SF"/>
    <property type="match status" value="1"/>
</dbReference>
<feature type="compositionally biased region" description="Basic and acidic residues" evidence="6">
    <location>
        <begin position="1"/>
        <end position="10"/>
    </location>
</feature>
<evidence type="ECO:0000256" key="4">
    <source>
        <dbReference type="ARBA" id="ARBA00022989"/>
    </source>
</evidence>
<dbReference type="AlphaFoldDB" id="C4QZ07"/>
<feature type="transmembrane region" description="Helical" evidence="7">
    <location>
        <begin position="419"/>
        <end position="440"/>
    </location>
</feature>
<dbReference type="RefSeq" id="XP_002490761.1">
    <property type="nucleotide sequence ID" value="XM_002490716.1"/>
</dbReference>
<feature type="transmembrane region" description="Helical" evidence="7">
    <location>
        <begin position="305"/>
        <end position="326"/>
    </location>
</feature>
<reference evidence="8 9" key="1">
    <citation type="journal article" date="2009" name="Nat. Biotechnol.">
        <title>Genome sequence of the recombinant protein production host Pichia pastoris.</title>
        <authorList>
            <person name="De Schutter K."/>
            <person name="Lin Y.C."/>
            <person name="Tiels P."/>
            <person name="Van Hecke A."/>
            <person name="Glinka S."/>
            <person name="Weber-Lehmann J."/>
            <person name="Rouze P."/>
            <person name="Van de Peer Y."/>
            <person name="Callewaert N."/>
        </authorList>
    </citation>
    <scope>NUCLEOTIDE SEQUENCE [LARGE SCALE GENOMIC DNA]</scope>
    <source>
        <strain evidence="9">GS115 / ATCC 20864</strain>
    </source>
</reference>
<dbReference type="Gene3D" id="1.20.1250.20">
    <property type="entry name" value="MFS general substrate transporter like domains"/>
    <property type="match status" value="1"/>
</dbReference>
<dbReference type="OMA" id="ALFWFTD"/>
<dbReference type="InterPro" id="IPR036259">
    <property type="entry name" value="MFS_trans_sf"/>
</dbReference>
<gene>
    <name evidence="8" type="ordered locus">PAS_chr1-4_0621</name>
</gene>
<dbReference type="GO" id="GO:0022857">
    <property type="term" value="F:transmembrane transporter activity"/>
    <property type="evidence" value="ECO:0007669"/>
    <property type="project" value="InterPro"/>
</dbReference>
<accession>C4QZ07</accession>
<name>C4QZ07_KOMPG</name>
<feature type="region of interest" description="Disordered" evidence="6">
    <location>
        <begin position="1"/>
        <end position="38"/>
    </location>
</feature>
<dbReference type="InterPro" id="IPR011701">
    <property type="entry name" value="MFS"/>
</dbReference>
<evidence type="ECO:0000256" key="5">
    <source>
        <dbReference type="ARBA" id="ARBA00023136"/>
    </source>
</evidence>
<sequence length="605" mass="68311">MSDNEKKAVQEPDTYSIGSNSTSTALESGHAVNHENIKKKVGAVSKDFAGVTIREDSAEKRPDIPPLGEPLVRNAYKTSFGAFFSRKTKTEPDAIATQPSAFDDPDVADVYYPKPTYQDYHRFDPLARWTWREETKIVKKLDRTILVLVCVLFFSLALDRSNISQANSAGFLTDLGLTTDDFNVGSNLFNAAFIITEIPSQMIGKRIGPDRWVPIQVCAWSIASGAQFWISGKKSFFALRFLTGLLEGGFIPDIMLYLSYFYTRTELPVRVGVFYCANAFSGILGSLIAIGLLKINSFGHYGWQYLFLIEGCITLIIGIAAFFIMVQGPTQTKSKLFPKGWFSEREETIMVNRLLRDDPSKSDMHNRQSVTPKELWKVLGDYDLWPIYALAMVFSIPQIPIKRYLTLTLRALEFTTTEINLLTIPASFLAGIMSIAISLVSEFFNEGLIIGILCQFWLLIMVIIEYTSVEKISPWGQYVLQLFVVGAPVPQPVLIGLCSRNSYSVRTRTISASLFNIVVQLSNIAGAYIYREDDKPLYKRGNRQLIGISLGVVALYVVSKTYYILRNRWKTQKWEKLSEEEKVAYLDRAEKENLGSKRLDFLFES</sequence>
<proteinExistence type="predicted"/>
<dbReference type="GO" id="GO:0016020">
    <property type="term" value="C:membrane"/>
    <property type="evidence" value="ECO:0007669"/>
    <property type="project" value="UniProtKB-SubCell"/>
</dbReference>
<dbReference type="FunFam" id="1.20.1250.20:FF:000106">
    <property type="entry name" value="MFS transporter, putative"/>
    <property type="match status" value="1"/>
</dbReference>
<dbReference type="HOGENOM" id="CLU_001265_2_0_1"/>
<dbReference type="PANTHER" id="PTHR43791">
    <property type="entry name" value="PERMEASE-RELATED"/>
    <property type="match status" value="1"/>
</dbReference>
<keyword evidence="5 7" id="KW-0472">Membrane</keyword>
<evidence type="ECO:0000256" key="3">
    <source>
        <dbReference type="ARBA" id="ARBA00022692"/>
    </source>
</evidence>
<dbReference type="SUPFAM" id="SSF103473">
    <property type="entry name" value="MFS general substrate transporter"/>
    <property type="match status" value="1"/>
</dbReference>
<keyword evidence="3 7" id="KW-0812">Transmembrane</keyword>
<dbReference type="OrthoDB" id="1935484at2759"/>
<dbReference type="KEGG" id="ppa:PAS_chr1-4_0621"/>
<keyword evidence="9" id="KW-1185">Reference proteome</keyword>
<feature type="transmembrane region" description="Helical" evidence="7">
    <location>
        <begin position="237"/>
        <end position="260"/>
    </location>
</feature>
<dbReference type="Proteomes" id="UP000000314">
    <property type="component" value="Chromosome 1"/>
</dbReference>
<evidence type="ECO:0000313" key="8">
    <source>
        <dbReference type="EMBL" id="CAY68481.1"/>
    </source>
</evidence>
<evidence type="ECO:0000256" key="7">
    <source>
        <dbReference type="SAM" id="Phobius"/>
    </source>
</evidence>
<dbReference type="EMBL" id="FN392319">
    <property type="protein sequence ID" value="CAY68481.1"/>
    <property type="molecule type" value="Genomic_DNA"/>
</dbReference>
<feature type="transmembrane region" description="Helical" evidence="7">
    <location>
        <begin position="478"/>
        <end position="498"/>
    </location>
</feature>
<evidence type="ECO:0000256" key="6">
    <source>
        <dbReference type="SAM" id="MobiDB-lite"/>
    </source>
</evidence>
<feature type="transmembrane region" description="Helical" evidence="7">
    <location>
        <begin position="545"/>
        <end position="565"/>
    </location>
</feature>
<keyword evidence="2" id="KW-0813">Transport</keyword>
<feature type="transmembrane region" description="Helical" evidence="7">
    <location>
        <begin position="447"/>
        <end position="466"/>
    </location>
</feature>
<feature type="transmembrane region" description="Helical" evidence="7">
    <location>
        <begin position="272"/>
        <end position="293"/>
    </location>
</feature>
<dbReference type="PANTHER" id="PTHR43791:SF65">
    <property type="entry name" value="MAJOR FACILITATOR SUPERFAMILY (MFS) PROFILE DOMAIN-CONTAINING PROTEIN-RELATED"/>
    <property type="match status" value="1"/>
</dbReference>
<evidence type="ECO:0000256" key="2">
    <source>
        <dbReference type="ARBA" id="ARBA00022448"/>
    </source>
</evidence>
<feature type="transmembrane region" description="Helical" evidence="7">
    <location>
        <begin position="212"/>
        <end position="230"/>
    </location>
</feature>
<keyword evidence="4 7" id="KW-1133">Transmembrane helix</keyword>
<dbReference type="InParanoid" id="C4QZ07"/>
<dbReference type="Pfam" id="PF07690">
    <property type="entry name" value="MFS_1"/>
    <property type="match status" value="1"/>
</dbReference>
<dbReference type="STRING" id="644223.C4QZ07"/>